<feature type="transmembrane region" description="Helical" evidence="2">
    <location>
        <begin position="6"/>
        <end position="22"/>
    </location>
</feature>
<dbReference type="PANTHER" id="PTHR34978:SF3">
    <property type="entry name" value="SLR0241 PROTEIN"/>
    <property type="match status" value="1"/>
</dbReference>
<dbReference type="EMBL" id="DOYJ01000120">
    <property type="protein sequence ID" value="HCB75351.1"/>
    <property type="molecule type" value="Genomic_DNA"/>
</dbReference>
<gene>
    <name evidence="4" type="ORF">DEP91_04140</name>
</gene>
<feature type="compositionally biased region" description="Low complexity" evidence="1">
    <location>
        <begin position="338"/>
        <end position="352"/>
    </location>
</feature>
<keyword evidence="2" id="KW-0812">Transmembrane</keyword>
<feature type="region of interest" description="Disordered" evidence="1">
    <location>
        <begin position="326"/>
        <end position="358"/>
    </location>
</feature>
<comment type="caution">
    <text evidence="4">The sequence shown here is derived from an EMBL/GenBank/DDBJ whole genome shotgun (WGS) entry which is preliminary data.</text>
</comment>
<evidence type="ECO:0000259" key="3">
    <source>
        <dbReference type="Pfam" id="PF05569"/>
    </source>
</evidence>
<dbReference type="CDD" id="cd07341">
    <property type="entry name" value="M56_BlaR1_MecR1_like"/>
    <property type="match status" value="1"/>
</dbReference>
<proteinExistence type="predicted"/>
<feature type="transmembrane region" description="Helical" evidence="2">
    <location>
        <begin position="88"/>
        <end position="111"/>
    </location>
</feature>
<dbReference type="AlphaFoldDB" id="A0A3D0W9E6"/>
<keyword evidence="2" id="KW-0472">Membrane</keyword>
<evidence type="ECO:0000256" key="2">
    <source>
        <dbReference type="SAM" id="Phobius"/>
    </source>
</evidence>
<dbReference type="Proteomes" id="UP000262699">
    <property type="component" value="Unassembled WGS sequence"/>
</dbReference>
<dbReference type="InterPro" id="IPR008756">
    <property type="entry name" value="Peptidase_M56"/>
</dbReference>
<accession>A0A3D0W9E6</accession>
<keyword evidence="2" id="KW-1133">Transmembrane helix</keyword>
<name>A0A3D0W9E6_9SPHN</name>
<evidence type="ECO:0000313" key="4">
    <source>
        <dbReference type="EMBL" id="HCB75351.1"/>
    </source>
</evidence>
<dbReference type="PANTHER" id="PTHR34978">
    <property type="entry name" value="POSSIBLE SENSOR-TRANSDUCER PROTEIN BLAR"/>
    <property type="match status" value="1"/>
</dbReference>
<feature type="transmembrane region" description="Helical" evidence="2">
    <location>
        <begin position="282"/>
        <end position="301"/>
    </location>
</feature>
<evidence type="ECO:0000256" key="1">
    <source>
        <dbReference type="SAM" id="MobiDB-lite"/>
    </source>
</evidence>
<feature type="transmembrane region" description="Helical" evidence="2">
    <location>
        <begin position="34"/>
        <end position="51"/>
    </location>
</feature>
<feature type="compositionally biased region" description="Pro residues" evidence="1">
    <location>
        <begin position="328"/>
        <end position="337"/>
    </location>
</feature>
<dbReference type="InterPro" id="IPR052173">
    <property type="entry name" value="Beta-lactam_resp_regulator"/>
</dbReference>
<sequence>MIAWAIETVVATTLLMALVLVIRAPVRRWVGPQIAYALWAIPLLRMVLPPMPAEWRGRMVPTLPVPEDIVISLGHPVAVLPAVPETGIGWPTAVIGIWAIGAVAFAGWHLIVYSRFCARIKAGGRRRAALVDGRVAMIESDAAAGPLAFGIWRKYVAFPADFAERYDEMERDLALAHELGHHARGDLAANWAALAMLAFHWFNPVAWRAFRAFRADQEMACDALVLAGRHPALRHAYGRAIVKSAHGGAVSAACHLHTINEIKGRLRMLTHHQKPTRRTTRVGLAGITALALTGLALTASGTRAAENLKAKVEDRIGVRIADIELPQLPEPPAPPAPAEAAEAPAAAAAPDAPGAPPAHRVHVYKVKDGKRTIVVRRGDPVDPAEMARLSADTERLAADAERMAATIRVPEIKEMRCGGAGPTSYSVATAGGRSISRTVICTDRIERAASEGARAAAKAGQTRAFAMATARASIQSARAHIQAEPSLSDADRREALAGLDEAMAEVERQTGE</sequence>
<dbReference type="Pfam" id="PF05569">
    <property type="entry name" value="Peptidase_M56"/>
    <property type="match status" value="1"/>
</dbReference>
<organism evidence="4 5">
    <name type="scientific">Sphingomonas bacterium</name>
    <dbReference type="NCBI Taxonomy" id="1895847"/>
    <lineage>
        <taxon>Bacteria</taxon>
        <taxon>Pseudomonadati</taxon>
        <taxon>Pseudomonadota</taxon>
        <taxon>Alphaproteobacteria</taxon>
        <taxon>Sphingomonadales</taxon>
        <taxon>Sphingomonadaceae</taxon>
        <taxon>Sphingomonas</taxon>
    </lineage>
</organism>
<feature type="domain" description="Peptidase M56" evidence="3">
    <location>
        <begin position="6"/>
        <end position="269"/>
    </location>
</feature>
<protein>
    <recommendedName>
        <fullName evidence="3">Peptidase M56 domain-containing protein</fullName>
    </recommendedName>
</protein>
<evidence type="ECO:0000313" key="5">
    <source>
        <dbReference type="Proteomes" id="UP000262699"/>
    </source>
</evidence>
<reference evidence="4 5" key="1">
    <citation type="journal article" date="2018" name="Nat. Biotechnol.">
        <title>A standardized bacterial taxonomy based on genome phylogeny substantially revises the tree of life.</title>
        <authorList>
            <person name="Parks D.H."/>
            <person name="Chuvochina M."/>
            <person name="Waite D.W."/>
            <person name="Rinke C."/>
            <person name="Skarshewski A."/>
            <person name="Chaumeil P.A."/>
            <person name="Hugenholtz P."/>
        </authorList>
    </citation>
    <scope>NUCLEOTIDE SEQUENCE [LARGE SCALE GENOMIC DNA]</scope>
    <source>
        <strain evidence="4">UBA9015</strain>
    </source>
</reference>